<feature type="region of interest" description="Disordered" evidence="1">
    <location>
        <begin position="1"/>
        <end position="28"/>
    </location>
</feature>
<dbReference type="EMBL" id="LSFN01000014">
    <property type="protein sequence ID" value="OAB74882.1"/>
    <property type="molecule type" value="Genomic_DNA"/>
</dbReference>
<gene>
    <name evidence="2" type="ORF">PNBC_12730</name>
</gene>
<dbReference type="RefSeq" id="WP_068658633.1">
    <property type="nucleotide sequence ID" value="NZ_LSFN01000014.1"/>
</dbReference>
<sequence length="105" mass="12132">MDGRSNVTRRGPLLNPLPSDRNDPNDGLVDTRFEIHLSGETIRFIQTVLVLQKAEIKKPLDDVFDESATKSVYKDRPEDLEKRRFYAKGGTMPWRAVNNFWIILT</sequence>
<dbReference type="AlphaFoldDB" id="A0A167DX50"/>
<dbReference type="OrthoDB" id="515428at2"/>
<organism evidence="2 3">
    <name type="scientific">Paenibacillus crassostreae</name>
    <dbReference type="NCBI Taxonomy" id="1763538"/>
    <lineage>
        <taxon>Bacteria</taxon>
        <taxon>Bacillati</taxon>
        <taxon>Bacillota</taxon>
        <taxon>Bacilli</taxon>
        <taxon>Bacillales</taxon>
        <taxon>Paenibacillaceae</taxon>
        <taxon>Paenibacillus</taxon>
    </lineage>
</organism>
<keyword evidence="3" id="KW-1185">Reference proteome</keyword>
<dbReference type="Proteomes" id="UP000077134">
    <property type="component" value="Unassembled WGS sequence"/>
</dbReference>
<dbReference type="KEGG" id="pcx:LPB68_01225"/>
<evidence type="ECO:0000313" key="3">
    <source>
        <dbReference type="Proteomes" id="UP000077134"/>
    </source>
</evidence>
<evidence type="ECO:0000313" key="2">
    <source>
        <dbReference type="EMBL" id="OAB74882.1"/>
    </source>
</evidence>
<proteinExistence type="predicted"/>
<accession>A0A167DX50</accession>
<name>A0A167DX50_9BACL</name>
<protein>
    <submittedName>
        <fullName evidence="2">Uncharacterized protein</fullName>
    </submittedName>
</protein>
<reference evidence="2 3" key="1">
    <citation type="submission" date="2016-02" db="EMBL/GenBank/DDBJ databases">
        <title>Paenibacillus sp. LPB0068, isolated from Crassostrea gigas.</title>
        <authorList>
            <person name="Shin S.-K."/>
            <person name="Yi H."/>
        </authorList>
    </citation>
    <scope>NUCLEOTIDE SEQUENCE [LARGE SCALE GENOMIC DNA]</scope>
    <source>
        <strain evidence="2 3">LPB0068</strain>
    </source>
</reference>
<comment type="caution">
    <text evidence="2">The sequence shown here is derived from an EMBL/GenBank/DDBJ whole genome shotgun (WGS) entry which is preliminary data.</text>
</comment>
<evidence type="ECO:0000256" key="1">
    <source>
        <dbReference type="SAM" id="MobiDB-lite"/>
    </source>
</evidence>